<sequence>MTDHPTSFTTQELREAFDVLIRHVEERHGSTIEVDADYFWSIPPDELYDVYDQPAELTIGQLSESLENVRSVAADPDNAISYAFVWLGDILRATGHKLVG</sequence>
<reference evidence="1 2" key="1">
    <citation type="submission" date="2020-03" db="EMBL/GenBank/DDBJ databases">
        <title>Genomic Encyclopedia of Type Strains, Phase III (KMG-III): the genomes of soil and plant-associated and newly described type strains.</title>
        <authorList>
            <person name="Whitman W."/>
        </authorList>
    </citation>
    <scope>NUCLEOTIDE SEQUENCE [LARGE SCALE GENOMIC DNA]</scope>
    <source>
        <strain evidence="1 2">CECT 4207</strain>
    </source>
</reference>
<dbReference type="Proteomes" id="UP000802392">
    <property type="component" value="Unassembled WGS sequence"/>
</dbReference>
<dbReference type="EMBL" id="JAAOZD010000002">
    <property type="protein sequence ID" value="NIJ00617.1"/>
    <property type="molecule type" value="Genomic_DNA"/>
</dbReference>
<evidence type="ECO:0000313" key="1">
    <source>
        <dbReference type="EMBL" id="NIJ00617.1"/>
    </source>
</evidence>
<protein>
    <submittedName>
        <fullName evidence="1">Uncharacterized protein</fullName>
    </submittedName>
</protein>
<dbReference type="RefSeq" id="WP_079582587.1">
    <property type="nucleotide sequence ID" value="NZ_BAAAVO010000009.1"/>
</dbReference>
<keyword evidence="2" id="KW-1185">Reference proteome</keyword>
<gene>
    <name evidence="1" type="ORF">FHR86_000930</name>
</gene>
<accession>A0ABX0TIN9</accession>
<comment type="caution">
    <text evidence="1">The sequence shown here is derived from an EMBL/GenBank/DDBJ whole genome shotgun (WGS) entry which is preliminary data.</text>
</comment>
<proteinExistence type="predicted"/>
<evidence type="ECO:0000313" key="2">
    <source>
        <dbReference type="Proteomes" id="UP000802392"/>
    </source>
</evidence>
<name>A0ABX0TIN9_9MICC</name>
<organism evidence="1 2">
    <name type="scientific">Paenarthrobacter ilicis</name>
    <dbReference type="NCBI Taxonomy" id="43665"/>
    <lineage>
        <taxon>Bacteria</taxon>
        <taxon>Bacillati</taxon>
        <taxon>Actinomycetota</taxon>
        <taxon>Actinomycetes</taxon>
        <taxon>Micrococcales</taxon>
        <taxon>Micrococcaceae</taxon>
        <taxon>Paenarthrobacter</taxon>
    </lineage>
</organism>